<evidence type="ECO:0000313" key="4">
    <source>
        <dbReference type="Proteomes" id="UP000748752"/>
    </source>
</evidence>
<keyword evidence="4" id="KW-1185">Reference proteome</keyword>
<proteinExistence type="predicted"/>
<dbReference type="Gene3D" id="3.20.20.60">
    <property type="entry name" value="Phosphoenolpyruvate-binding domains"/>
    <property type="match status" value="1"/>
</dbReference>
<dbReference type="InterPro" id="IPR050499">
    <property type="entry name" value="PEP-utilizing_PTS_enzyme"/>
</dbReference>
<organism evidence="3 4">
    <name type="scientific">Thiohalocapsa halophila</name>
    <dbReference type="NCBI Taxonomy" id="69359"/>
    <lineage>
        <taxon>Bacteria</taxon>
        <taxon>Pseudomonadati</taxon>
        <taxon>Pseudomonadota</taxon>
        <taxon>Gammaproteobacteria</taxon>
        <taxon>Chromatiales</taxon>
        <taxon>Chromatiaceae</taxon>
        <taxon>Thiohalocapsa</taxon>
    </lineage>
</organism>
<dbReference type="EMBL" id="NRRV01000033">
    <property type="protein sequence ID" value="MBK1631817.1"/>
    <property type="molecule type" value="Genomic_DNA"/>
</dbReference>
<protein>
    <recommendedName>
        <fullName evidence="2">PEP-utilising enzyme C-terminal domain-containing protein</fullName>
    </recommendedName>
</protein>
<dbReference type="InterPro" id="IPR000121">
    <property type="entry name" value="PEP_util_C"/>
</dbReference>
<name>A0ABS1CIU3_9GAMM</name>
<evidence type="ECO:0000256" key="1">
    <source>
        <dbReference type="ARBA" id="ARBA00022723"/>
    </source>
</evidence>
<dbReference type="Proteomes" id="UP000748752">
    <property type="component" value="Unassembled WGS sequence"/>
</dbReference>
<comment type="caution">
    <text evidence="3">The sequence shown here is derived from an EMBL/GenBank/DDBJ whole genome shotgun (WGS) entry which is preliminary data.</text>
</comment>
<gene>
    <name evidence="3" type="ORF">CKO31_13945</name>
</gene>
<dbReference type="SUPFAM" id="SSF51621">
    <property type="entry name" value="Phosphoenolpyruvate/pyruvate domain"/>
    <property type="match status" value="1"/>
</dbReference>
<evidence type="ECO:0000313" key="3">
    <source>
        <dbReference type="EMBL" id="MBK1631817.1"/>
    </source>
</evidence>
<keyword evidence="1" id="KW-0479">Metal-binding</keyword>
<accession>A0ABS1CIU3</accession>
<evidence type="ECO:0000259" key="2">
    <source>
        <dbReference type="Pfam" id="PF02896"/>
    </source>
</evidence>
<dbReference type="InterPro" id="IPR015813">
    <property type="entry name" value="Pyrv/PenolPyrv_kinase-like_dom"/>
</dbReference>
<dbReference type="Pfam" id="PF02896">
    <property type="entry name" value="PEP-utilizers_C"/>
    <property type="match status" value="1"/>
</dbReference>
<sequence length="157" mass="16456">MSDATQPCDLVVGAMLETVGGALLVDHFLAASALVGIGLNDLMQSLYGADRDLAQLRDELDPYAPGVYRLLAQVAQLAGADVDRVQLCGILPQLPGVLPVLLGLGYRTFSVDVAHAPYLAQTAAARSCTQDSALAQAVTTADSVREVKRLLGLAEDH</sequence>
<dbReference type="PANTHER" id="PTHR46244">
    <property type="entry name" value="PHOSPHOENOLPYRUVATE-PROTEIN PHOSPHOTRANSFERASE"/>
    <property type="match status" value="1"/>
</dbReference>
<dbReference type="InterPro" id="IPR040442">
    <property type="entry name" value="Pyrv_kinase-like_dom_sf"/>
</dbReference>
<dbReference type="PANTHER" id="PTHR46244:SF3">
    <property type="entry name" value="PHOSPHOENOLPYRUVATE-PROTEIN PHOSPHOTRANSFERASE"/>
    <property type="match status" value="1"/>
</dbReference>
<dbReference type="RefSeq" id="WP_200238637.1">
    <property type="nucleotide sequence ID" value="NZ_NRRV01000033.1"/>
</dbReference>
<reference evidence="3 4" key="1">
    <citation type="journal article" date="2020" name="Microorganisms">
        <title>Osmotic Adaptation and Compatible Solute Biosynthesis of Phototrophic Bacteria as Revealed from Genome Analyses.</title>
        <authorList>
            <person name="Imhoff J.F."/>
            <person name="Rahn T."/>
            <person name="Kunzel S."/>
            <person name="Keller A."/>
            <person name="Neulinger S.C."/>
        </authorList>
    </citation>
    <scope>NUCLEOTIDE SEQUENCE [LARGE SCALE GENOMIC DNA]</scope>
    <source>
        <strain evidence="3 4">DSM 6210</strain>
    </source>
</reference>
<feature type="domain" description="PEP-utilising enzyme C-terminal" evidence="2">
    <location>
        <begin position="9"/>
        <end position="119"/>
    </location>
</feature>